<feature type="compositionally biased region" description="Low complexity" evidence="1">
    <location>
        <begin position="17"/>
        <end position="30"/>
    </location>
</feature>
<feature type="region of interest" description="Disordered" evidence="1">
    <location>
        <begin position="73"/>
        <end position="94"/>
    </location>
</feature>
<sequence length="692" mass="73235">MRTISKLRAFRHDSPMATAPSRPSSPVSARDSSRLQGVQAGFEGALSPQLVLSHQAQAASPSQLVPHKVERVDVADNDRRSERTRPQLSSHRSAASLACAFRRDLIDACYLSQTPFVPTTSSPEVPASSKGRRRSHTVTTPDHRMQRASPSESMYSVPLRPQGQAMPSSQNFDDSINTSSSPKQTRPSVFRRRPAGLRLGSADGRSANMISVTEGLPAKPNEVSAFARPPTPPPEAPLTPGRRIARRLSSFKDRLRRASVSKPCAVNQPPTPATSKSLPVHAIVRETALPSPPQYGLLHHPAMEERAPAPCRLSPSASVTTASTRPASSLEHQPWHSPSIGSLSLSSRTGYGGSPSCTPASSVSGLASSRSNSSQGGGGSSSGSSSCCCVGGSESHPCFAACLSPLTEAGMRSGLSPPRPHAKKAQVISADTGFKRDDGVRRKHRSDEVRRDYSHLRPATDDGTGQETFNAQAVQSDLRWPARMRRLSASMVASKVDIAGPPQNATAAAPATAIATETSICDSEQTIEAPKKLLSRPKPRPRPLHSAALSLKTLHELSPPPLQPNAFQPPVPVSVASDARGGKRWTDEAQEILRPLSYCTVATTATVCSARTDISAPASATTIGSPLSSDFTAMRGQTAAADLLPPLSPFAARAPARAARHRIKDQVWDTGDFGLPSSPVIAPSPSPPALQS</sequence>
<proteinExistence type="predicted"/>
<reference evidence="2 3" key="1">
    <citation type="submission" date="2018-03" db="EMBL/GenBank/DDBJ databases">
        <authorList>
            <person name="Guldener U."/>
        </authorList>
    </citation>
    <scope>NUCLEOTIDE SEQUENCE [LARGE SCALE GENOMIC DNA]</scope>
    <source>
        <strain evidence="2 3">DAOM196992</strain>
    </source>
</reference>
<dbReference type="EMBL" id="OOIP01000016">
    <property type="protein sequence ID" value="SPO39844.1"/>
    <property type="molecule type" value="Genomic_DNA"/>
</dbReference>
<evidence type="ECO:0000256" key="1">
    <source>
        <dbReference type="SAM" id="MobiDB-lite"/>
    </source>
</evidence>
<feature type="region of interest" description="Disordered" evidence="1">
    <location>
        <begin position="116"/>
        <end position="202"/>
    </location>
</feature>
<feature type="compositionally biased region" description="Polar residues" evidence="1">
    <location>
        <begin position="165"/>
        <end position="187"/>
    </location>
</feature>
<accession>A0A5C3F5Q9</accession>
<evidence type="ECO:0000313" key="2">
    <source>
        <dbReference type="EMBL" id="SPO39844.1"/>
    </source>
</evidence>
<protein>
    <submittedName>
        <fullName evidence="2">Uncharacterized protein</fullName>
    </submittedName>
</protein>
<feature type="compositionally biased region" description="Basic and acidic residues" evidence="1">
    <location>
        <begin position="73"/>
        <end position="85"/>
    </location>
</feature>
<feature type="compositionally biased region" description="Polar residues" evidence="1">
    <location>
        <begin position="315"/>
        <end position="331"/>
    </location>
</feature>
<organism evidence="2 3">
    <name type="scientific">Pseudozyma flocculosa</name>
    <dbReference type="NCBI Taxonomy" id="84751"/>
    <lineage>
        <taxon>Eukaryota</taxon>
        <taxon>Fungi</taxon>
        <taxon>Dikarya</taxon>
        <taxon>Basidiomycota</taxon>
        <taxon>Ustilaginomycotina</taxon>
        <taxon>Ustilaginomycetes</taxon>
        <taxon>Ustilaginales</taxon>
        <taxon>Ustilaginaceae</taxon>
        <taxon>Pseudozyma</taxon>
    </lineage>
</organism>
<feature type="region of interest" description="Disordered" evidence="1">
    <location>
        <begin position="1"/>
        <end position="40"/>
    </location>
</feature>
<feature type="compositionally biased region" description="Low complexity" evidence="1">
    <location>
        <begin position="361"/>
        <end position="374"/>
    </location>
</feature>
<evidence type="ECO:0000313" key="3">
    <source>
        <dbReference type="Proteomes" id="UP000323386"/>
    </source>
</evidence>
<keyword evidence="3" id="KW-1185">Reference proteome</keyword>
<name>A0A5C3F5Q9_9BASI</name>
<feature type="compositionally biased region" description="Low complexity" evidence="1">
    <location>
        <begin position="337"/>
        <end position="347"/>
    </location>
</feature>
<dbReference type="AlphaFoldDB" id="A0A5C3F5Q9"/>
<feature type="region of interest" description="Disordered" evidence="1">
    <location>
        <begin position="308"/>
        <end position="380"/>
    </location>
</feature>
<dbReference type="Proteomes" id="UP000323386">
    <property type="component" value="Unassembled WGS sequence"/>
</dbReference>
<gene>
    <name evidence="2" type="ORF">PSFLO_05325</name>
</gene>